<organism evidence="1 2">
    <name type="scientific">candidate division WOR-1 bacterium RIFOXYB2_FULL_37_13</name>
    <dbReference type="NCBI Taxonomy" id="1802579"/>
    <lineage>
        <taxon>Bacteria</taxon>
        <taxon>Bacillati</taxon>
        <taxon>Saganbacteria</taxon>
    </lineage>
</organism>
<protein>
    <recommendedName>
        <fullName evidence="3">Phosphoglycerate mutase</fullName>
    </recommendedName>
</protein>
<reference evidence="1 2" key="1">
    <citation type="journal article" date="2016" name="Nat. Commun.">
        <title>Thousands of microbial genomes shed light on interconnected biogeochemical processes in an aquifer system.</title>
        <authorList>
            <person name="Anantharaman K."/>
            <person name="Brown C.T."/>
            <person name="Hug L.A."/>
            <person name="Sharon I."/>
            <person name="Castelle C.J."/>
            <person name="Probst A.J."/>
            <person name="Thomas B.C."/>
            <person name="Singh A."/>
            <person name="Wilkins M.J."/>
            <person name="Karaoz U."/>
            <person name="Brodie E.L."/>
            <person name="Williams K.H."/>
            <person name="Hubbard S.S."/>
            <person name="Banfield J.F."/>
        </authorList>
    </citation>
    <scope>NUCLEOTIDE SEQUENCE [LARGE SCALE GENOMIC DNA]</scope>
</reference>
<dbReference type="Pfam" id="PF00300">
    <property type="entry name" value="His_Phos_1"/>
    <property type="match status" value="1"/>
</dbReference>
<dbReference type="Proteomes" id="UP000178417">
    <property type="component" value="Unassembled WGS sequence"/>
</dbReference>
<dbReference type="GO" id="GO:0016791">
    <property type="term" value="F:phosphatase activity"/>
    <property type="evidence" value="ECO:0007669"/>
    <property type="project" value="TreeGrafter"/>
</dbReference>
<evidence type="ECO:0000313" key="2">
    <source>
        <dbReference type="Proteomes" id="UP000178417"/>
    </source>
</evidence>
<accession>A0A1F4SWM1</accession>
<dbReference type="SUPFAM" id="SSF53254">
    <property type="entry name" value="Phosphoglycerate mutase-like"/>
    <property type="match status" value="1"/>
</dbReference>
<dbReference type="SMART" id="SM00855">
    <property type="entry name" value="PGAM"/>
    <property type="match status" value="1"/>
</dbReference>
<dbReference type="GO" id="GO:0005737">
    <property type="term" value="C:cytoplasm"/>
    <property type="evidence" value="ECO:0007669"/>
    <property type="project" value="TreeGrafter"/>
</dbReference>
<dbReference type="STRING" id="1802579.A2310_03795"/>
<comment type="caution">
    <text evidence="1">The sequence shown here is derived from an EMBL/GenBank/DDBJ whole genome shotgun (WGS) entry which is preliminary data.</text>
</comment>
<dbReference type="Gene3D" id="3.40.50.1240">
    <property type="entry name" value="Phosphoglycerate mutase-like"/>
    <property type="match status" value="1"/>
</dbReference>
<dbReference type="CDD" id="cd07067">
    <property type="entry name" value="HP_PGM_like"/>
    <property type="match status" value="1"/>
</dbReference>
<dbReference type="InterPro" id="IPR029033">
    <property type="entry name" value="His_PPase_superfam"/>
</dbReference>
<evidence type="ECO:0008006" key="3">
    <source>
        <dbReference type="Google" id="ProtNLM"/>
    </source>
</evidence>
<sequence>MINPIYKTYLEFARAVTRKPIKADEAVILLIRHGSTQFTTTKRIQRATSYDPLTSEGLEAASKLKKPLEMVGEGTRIFYSPSLRAIQTAFCATGRYLPVNHALFGLQDIDYGDFSGSIETIKTAFPNEYEIWTKNRINFVAPGGESYRNFMLRVRDTLQQNVLPQCYGHFGVVFAHTGTIREVLLWIDGAAIDNYKPEVSLTSVTAIRFSKIANPQLLLLNNTNHLGNDNDLPPKK</sequence>
<evidence type="ECO:0000313" key="1">
    <source>
        <dbReference type="EMBL" id="OGC24844.1"/>
    </source>
</evidence>
<proteinExistence type="predicted"/>
<dbReference type="AlphaFoldDB" id="A0A1F4SWM1"/>
<dbReference type="InterPro" id="IPR013078">
    <property type="entry name" value="His_Pase_superF_clade-1"/>
</dbReference>
<dbReference type="InterPro" id="IPR050275">
    <property type="entry name" value="PGM_Phosphatase"/>
</dbReference>
<gene>
    <name evidence="1" type="ORF">A2310_03795</name>
</gene>
<dbReference type="EMBL" id="MEUB01000006">
    <property type="protein sequence ID" value="OGC24844.1"/>
    <property type="molecule type" value="Genomic_DNA"/>
</dbReference>
<name>A0A1F4SWM1_UNCSA</name>
<dbReference type="PANTHER" id="PTHR48100">
    <property type="entry name" value="BROAD-SPECIFICITY PHOSPHATASE YOR283W-RELATED"/>
    <property type="match status" value="1"/>
</dbReference>
<dbReference type="PANTHER" id="PTHR48100:SF1">
    <property type="entry name" value="HISTIDINE PHOSPHATASE FAMILY PROTEIN-RELATED"/>
    <property type="match status" value="1"/>
</dbReference>